<evidence type="ECO:0000313" key="2">
    <source>
        <dbReference type="Proteomes" id="UP000009005"/>
    </source>
</evidence>
<sequence>MGEKEKFLITDHYFHHIKSFKGVHYLISPSHVHYLARRKEAIFLYIRISLSNWEEFVKDLLRDHKPKTDVFYVFTRDCFIPESVLQDCENYRIKLVTTAERKQAKYAGDPIVITLEKFFQICKKKYLDWKDYRFTVTEKEYLNTLFWEKFEKFREFPILKNWYWEQISNLRDSINTKNSI</sequence>
<organism evidence="1 2">
    <name type="scientific">Mycoplasma wenyonii (strain Massachusetts)</name>
    <name type="common">Eperythrozoon wenyonii</name>
    <dbReference type="NCBI Taxonomy" id="1197325"/>
    <lineage>
        <taxon>Bacteria</taxon>
        <taxon>Bacillati</taxon>
        <taxon>Mycoplasmatota</taxon>
        <taxon>Mollicutes</taxon>
        <taxon>Mycoplasmataceae</taxon>
        <taxon>Mycoplasma</taxon>
    </lineage>
</organism>
<proteinExistence type="predicted"/>
<accession>I6Z604</accession>
<gene>
    <name evidence="1" type="ordered locus">WEN_01020</name>
</gene>
<dbReference type="Proteomes" id="UP000009005">
    <property type="component" value="Chromosome"/>
</dbReference>
<name>I6Z604_MYCWM</name>
<dbReference type="STRING" id="1197325.WEN_01020"/>
<keyword evidence="1" id="KW-0540">Nuclease</keyword>
<dbReference type="RefSeq" id="WP_014849713.1">
    <property type="nucleotide sequence ID" value="NC_018149.1"/>
</dbReference>
<protein>
    <submittedName>
        <fullName evidence="1">Restriction endonuclease RKpn2kI</fullName>
    </submittedName>
</protein>
<reference evidence="1 2" key="1">
    <citation type="journal article" date="2012" name="J. Bacteriol.">
        <title>Complete genome sequence of Mycoplasma wenyonii strain Massachusetts.</title>
        <authorList>
            <person name="Dos Santos A.P."/>
            <person name="Guimaraes A.M."/>
            <person name="do Nascimento N.C."/>
            <person name="Sanmiguel P.J."/>
            <person name="Messick J.B."/>
        </authorList>
    </citation>
    <scope>NUCLEOTIDE SEQUENCE [LARGE SCALE GENOMIC DNA]</scope>
    <source>
        <strain evidence="1 2">Massachusetts</strain>
    </source>
</reference>
<keyword evidence="1" id="KW-0255">Endonuclease</keyword>
<dbReference type="EMBL" id="CP003703">
    <property type="protein sequence ID" value="AFN65003.1"/>
    <property type="molecule type" value="Genomic_DNA"/>
</dbReference>
<dbReference type="InterPro" id="IPR038365">
    <property type="entry name" value="EcoRII_C_sf"/>
</dbReference>
<keyword evidence="1" id="KW-0378">Hydrolase</keyword>
<dbReference type="Gene3D" id="3.40.91.80">
    <property type="match status" value="1"/>
</dbReference>
<evidence type="ECO:0000313" key="1">
    <source>
        <dbReference type="EMBL" id="AFN65003.1"/>
    </source>
</evidence>
<dbReference type="GO" id="GO:0004519">
    <property type="term" value="F:endonuclease activity"/>
    <property type="evidence" value="ECO:0007669"/>
    <property type="project" value="UniProtKB-KW"/>
</dbReference>
<dbReference type="OrthoDB" id="9916008at2"/>
<dbReference type="AlphaFoldDB" id="I6Z604"/>
<dbReference type="PATRIC" id="fig|1197325.3.peg.221"/>
<dbReference type="HOGENOM" id="CLU_1494702_0_0_14"/>
<keyword evidence="2" id="KW-1185">Reference proteome</keyword>
<dbReference type="KEGG" id="mwe:WEN_01020"/>